<dbReference type="GO" id="GO:0000156">
    <property type="term" value="F:phosphorelay response regulator activity"/>
    <property type="evidence" value="ECO:0007669"/>
    <property type="project" value="TreeGrafter"/>
</dbReference>
<dbReference type="PROSITE" id="PS50110">
    <property type="entry name" value="RESPONSE_REGULATORY"/>
    <property type="match status" value="1"/>
</dbReference>
<dbReference type="SMART" id="SM00448">
    <property type="entry name" value="REC"/>
    <property type="match status" value="1"/>
</dbReference>
<evidence type="ECO:0000256" key="6">
    <source>
        <dbReference type="PROSITE-ProRule" id="PRU00169"/>
    </source>
</evidence>
<evidence type="ECO:0000256" key="3">
    <source>
        <dbReference type="ARBA" id="ARBA00023015"/>
    </source>
</evidence>
<dbReference type="InterPro" id="IPR039420">
    <property type="entry name" value="WalR-like"/>
</dbReference>
<evidence type="ECO:0000256" key="5">
    <source>
        <dbReference type="ARBA" id="ARBA00023163"/>
    </source>
</evidence>
<organism evidence="10">
    <name type="scientific">uncultured Sulfurovum sp</name>
    <dbReference type="NCBI Taxonomy" id="269237"/>
    <lineage>
        <taxon>Bacteria</taxon>
        <taxon>Pseudomonadati</taxon>
        <taxon>Campylobacterota</taxon>
        <taxon>Epsilonproteobacteria</taxon>
        <taxon>Campylobacterales</taxon>
        <taxon>Sulfurovaceae</taxon>
        <taxon>Sulfurovum</taxon>
        <taxon>environmental samples</taxon>
    </lineage>
</organism>
<dbReference type="Gene3D" id="3.40.50.2300">
    <property type="match status" value="1"/>
</dbReference>
<dbReference type="GO" id="GO:0006355">
    <property type="term" value="P:regulation of DNA-templated transcription"/>
    <property type="evidence" value="ECO:0007669"/>
    <property type="project" value="InterPro"/>
</dbReference>
<protein>
    <submittedName>
        <fullName evidence="10">Two-component response regulator</fullName>
    </submittedName>
</protein>
<keyword evidence="2" id="KW-0902">Two-component regulatory system</keyword>
<gene>
    <name evidence="10" type="ORF">HELGO_WM16550</name>
</gene>
<dbReference type="GO" id="GO:0032993">
    <property type="term" value="C:protein-DNA complex"/>
    <property type="evidence" value="ECO:0007669"/>
    <property type="project" value="TreeGrafter"/>
</dbReference>
<dbReference type="CDD" id="cd17536">
    <property type="entry name" value="REC_YesN-like"/>
    <property type="match status" value="1"/>
</dbReference>
<dbReference type="Pfam" id="PF00072">
    <property type="entry name" value="Response_reg"/>
    <property type="match status" value="1"/>
</dbReference>
<dbReference type="PANTHER" id="PTHR48111:SF1">
    <property type="entry name" value="TWO-COMPONENT RESPONSE REGULATOR ORR33"/>
    <property type="match status" value="1"/>
</dbReference>
<evidence type="ECO:0000256" key="7">
    <source>
        <dbReference type="PROSITE-ProRule" id="PRU01091"/>
    </source>
</evidence>
<dbReference type="PANTHER" id="PTHR48111">
    <property type="entry name" value="REGULATOR OF RPOS"/>
    <property type="match status" value="1"/>
</dbReference>
<dbReference type="GO" id="GO:0000976">
    <property type="term" value="F:transcription cis-regulatory region binding"/>
    <property type="evidence" value="ECO:0007669"/>
    <property type="project" value="TreeGrafter"/>
</dbReference>
<dbReference type="SMART" id="SM00862">
    <property type="entry name" value="Trans_reg_C"/>
    <property type="match status" value="1"/>
</dbReference>
<feature type="domain" description="OmpR/PhoB-type" evidence="9">
    <location>
        <begin position="110"/>
        <end position="204"/>
    </location>
</feature>
<keyword evidence="1 6" id="KW-0597">Phosphoprotein</keyword>
<reference evidence="10" key="1">
    <citation type="submission" date="2020-01" db="EMBL/GenBank/DDBJ databases">
        <authorList>
            <person name="Meier V. D."/>
            <person name="Meier V D."/>
        </authorList>
    </citation>
    <scope>NUCLEOTIDE SEQUENCE</scope>
    <source>
        <strain evidence="10">HLG_WM_MAG_05</strain>
    </source>
</reference>
<dbReference type="InterPro" id="IPR011006">
    <property type="entry name" value="CheY-like_superfamily"/>
</dbReference>
<dbReference type="Pfam" id="PF00486">
    <property type="entry name" value="Trans_reg_C"/>
    <property type="match status" value="1"/>
</dbReference>
<name>A0A6S6TBZ7_9BACT</name>
<dbReference type="InterPro" id="IPR036388">
    <property type="entry name" value="WH-like_DNA-bd_sf"/>
</dbReference>
<dbReference type="AlphaFoldDB" id="A0A6S6TBZ7"/>
<keyword evidence="5" id="KW-0804">Transcription</keyword>
<evidence type="ECO:0000259" key="9">
    <source>
        <dbReference type="PROSITE" id="PS51755"/>
    </source>
</evidence>
<sequence>MVLEYLTDYFNKIYVAKDGVQALEHYLLYAPDIIITDIKMPKKNGLELTRKIRQENKKIPIIITTAYTDTEYLLEAVELQLVKYLLKPIDEKKLQEALISAFENLNYSYGTNIQLTKIYHFEMFNKVLTKDDNIIPLSKKQTDFLYLLLQHAQQSVSYEKIQYHVWKDKIMSDSALRSLVYDLRKIIDKNIIENVSKTGYKINIDG</sequence>
<feature type="modified residue" description="4-aspartylphosphate" evidence="6">
    <location>
        <position position="37"/>
    </location>
</feature>
<dbReference type="Gene3D" id="1.10.10.10">
    <property type="entry name" value="Winged helix-like DNA-binding domain superfamily/Winged helix DNA-binding domain"/>
    <property type="match status" value="1"/>
</dbReference>
<evidence type="ECO:0000256" key="2">
    <source>
        <dbReference type="ARBA" id="ARBA00023012"/>
    </source>
</evidence>
<evidence type="ECO:0000256" key="1">
    <source>
        <dbReference type="ARBA" id="ARBA00022553"/>
    </source>
</evidence>
<accession>A0A6S6TBZ7</accession>
<dbReference type="PROSITE" id="PS51755">
    <property type="entry name" value="OMPR_PHOB"/>
    <property type="match status" value="1"/>
</dbReference>
<evidence type="ECO:0000313" key="10">
    <source>
        <dbReference type="EMBL" id="CAA6815746.1"/>
    </source>
</evidence>
<dbReference type="EMBL" id="CACVAU010000047">
    <property type="protein sequence ID" value="CAA6815746.1"/>
    <property type="molecule type" value="Genomic_DNA"/>
</dbReference>
<dbReference type="GO" id="GO:0005829">
    <property type="term" value="C:cytosol"/>
    <property type="evidence" value="ECO:0007669"/>
    <property type="project" value="TreeGrafter"/>
</dbReference>
<dbReference type="InterPro" id="IPR001789">
    <property type="entry name" value="Sig_transdc_resp-reg_receiver"/>
</dbReference>
<feature type="DNA-binding region" description="OmpR/PhoB-type" evidence="7">
    <location>
        <begin position="110"/>
        <end position="204"/>
    </location>
</feature>
<evidence type="ECO:0000256" key="4">
    <source>
        <dbReference type="ARBA" id="ARBA00023125"/>
    </source>
</evidence>
<keyword evidence="3" id="KW-0805">Transcription regulation</keyword>
<dbReference type="SUPFAM" id="SSF52172">
    <property type="entry name" value="CheY-like"/>
    <property type="match status" value="1"/>
</dbReference>
<proteinExistence type="predicted"/>
<keyword evidence="4 7" id="KW-0238">DNA-binding</keyword>
<dbReference type="InterPro" id="IPR001867">
    <property type="entry name" value="OmpR/PhoB-type_DNA-bd"/>
</dbReference>
<feature type="domain" description="Response regulatory" evidence="8">
    <location>
        <begin position="1"/>
        <end position="102"/>
    </location>
</feature>
<evidence type="ECO:0000259" key="8">
    <source>
        <dbReference type="PROSITE" id="PS50110"/>
    </source>
</evidence>